<dbReference type="EMBL" id="JACHET010000001">
    <property type="protein sequence ID" value="MBB6185538.1"/>
    <property type="molecule type" value="Genomic_DNA"/>
</dbReference>
<protein>
    <submittedName>
        <fullName evidence="4">Acyl-CoA thioesterase-1</fullName>
        <ecNumber evidence="4">3.1.1.5</ecNumber>
        <ecNumber evidence="4">3.1.2.-</ecNumber>
    </submittedName>
    <submittedName>
        <fullName evidence="3">GDSL family lipase</fullName>
    </submittedName>
</protein>
<dbReference type="STRING" id="1543381.LF63_0111810"/>
<dbReference type="InterPro" id="IPR013830">
    <property type="entry name" value="SGNH_hydro"/>
</dbReference>
<keyword evidence="4" id="KW-0378">Hydrolase</keyword>
<dbReference type="OrthoDB" id="9786188at2"/>
<dbReference type="PANTHER" id="PTHR30383">
    <property type="entry name" value="THIOESTERASE 1/PROTEASE 1/LYSOPHOSPHOLIPASE L1"/>
    <property type="match status" value="1"/>
</dbReference>
<evidence type="ECO:0000313" key="3">
    <source>
        <dbReference type="EMBL" id="KGI77265.1"/>
    </source>
</evidence>
<comment type="caution">
    <text evidence="3">The sequence shown here is derived from an EMBL/GenBank/DDBJ whole genome shotgun (WGS) entry which is preliminary data.</text>
</comment>
<dbReference type="GO" id="GO:0004622">
    <property type="term" value="F:phosphatidylcholine lysophospholipase activity"/>
    <property type="evidence" value="ECO:0007669"/>
    <property type="project" value="UniProtKB-EC"/>
</dbReference>
<dbReference type="EMBL" id="JROI01000013">
    <property type="protein sequence ID" value="KGI77265.1"/>
    <property type="molecule type" value="Genomic_DNA"/>
</dbReference>
<reference evidence="3 5" key="1">
    <citation type="submission" date="2014-09" db="EMBL/GenBank/DDBJ databases">
        <title>Xanthomonadaceae 3.5X direct submission.</title>
        <authorList>
            <person name="Fang T."/>
            <person name="Wang H."/>
        </authorList>
    </citation>
    <scope>NUCLEOTIDE SEQUENCE [LARGE SCALE GENOMIC DNA]</scope>
    <source>
        <strain evidence="3 5">3.5X</strain>
    </source>
</reference>
<dbReference type="PANTHER" id="PTHR30383:SF24">
    <property type="entry name" value="THIOESTERASE 1_PROTEASE 1_LYSOPHOSPHOLIPASE L1"/>
    <property type="match status" value="1"/>
</dbReference>
<evidence type="ECO:0000259" key="2">
    <source>
        <dbReference type="Pfam" id="PF13472"/>
    </source>
</evidence>
<accession>A0A099CW56</accession>
<evidence type="ECO:0000313" key="6">
    <source>
        <dbReference type="Proteomes" id="UP000560000"/>
    </source>
</evidence>
<dbReference type="RefSeq" id="WP_043102054.1">
    <property type="nucleotide sequence ID" value="NZ_JACHET010000001.1"/>
</dbReference>
<dbReference type="InterPro" id="IPR036514">
    <property type="entry name" value="SGNH_hydro_sf"/>
</dbReference>
<evidence type="ECO:0000256" key="1">
    <source>
        <dbReference type="SAM" id="SignalP"/>
    </source>
</evidence>
<proteinExistence type="predicted"/>
<dbReference type="SUPFAM" id="SSF52266">
    <property type="entry name" value="SGNH hydrolase"/>
    <property type="match status" value="1"/>
</dbReference>
<dbReference type="EC" id="3.1.2.-" evidence="4"/>
<keyword evidence="1" id="KW-0732">Signal</keyword>
<evidence type="ECO:0000313" key="5">
    <source>
        <dbReference type="Proteomes" id="UP000029708"/>
    </source>
</evidence>
<dbReference type="HOGENOM" id="CLU_051180_3_0_6"/>
<organism evidence="3 5">
    <name type="scientific">Oleiagrimonas soli</name>
    <dbReference type="NCBI Taxonomy" id="1543381"/>
    <lineage>
        <taxon>Bacteria</taxon>
        <taxon>Pseudomonadati</taxon>
        <taxon>Pseudomonadota</taxon>
        <taxon>Gammaproteobacteria</taxon>
        <taxon>Lysobacterales</taxon>
        <taxon>Rhodanobacteraceae</taxon>
        <taxon>Oleiagrimonas</taxon>
    </lineage>
</organism>
<evidence type="ECO:0000313" key="4">
    <source>
        <dbReference type="EMBL" id="MBB6185538.1"/>
    </source>
</evidence>
<dbReference type="EC" id="3.1.1.5" evidence="4"/>
<dbReference type="Gene3D" id="3.40.50.1110">
    <property type="entry name" value="SGNH hydrolase"/>
    <property type="match status" value="1"/>
</dbReference>
<dbReference type="CDD" id="cd01822">
    <property type="entry name" value="Lysophospholipase_L1_like"/>
    <property type="match status" value="1"/>
</dbReference>
<name>A0A099CW56_9GAMM</name>
<dbReference type="InterPro" id="IPR051532">
    <property type="entry name" value="Ester_Hydrolysis_Enzymes"/>
</dbReference>
<dbReference type="AlphaFoldDB" id="A0A099CW56"/>
<gene>
    <name evidence="4" type="ORF">HNQ86_002883</name>
    <name evidence="3" type="ORF">LF63_0111810</name>
</gene>
<dbReference type="Pfam" id="PF13472">
    <property type="entry name" value="Lipase_GDSL_2"/>
    <property type="match status" value="1"/>
</dbReference>
<feature type="signal peptide" evidence="1">
    <location>
        <begin position="1"/>
        <end position="26"/>
    </location>
</feature>
<feature type="chain" id="PRO_5033216308" evidence="1">
    <location>
        <begin position="27"/>
        <end position="214"/>
    </location>
</feature>
<keyword evidence="5" id="KW-1185">Reference proteome</keyword>
<dbReference type="Proteomes" id="UP000560000">
    <property type="component" value="Unassembled WGS sequence"/>
</dbReference>
<sequence length="214" mass="23547">MRRFPVLLNALWTLCILAWFAMPVQAAAPRTVLVLGDSLSAAHNIAAEQGWVHLLDARLKDMRPAWRAINASISGETSLSGRNRLPALLKQYKPRVVVLELGANDGLRGLPLDRMRDNLAAMIEASQAAGARVLLLGIELPVNYGPRYRDALREVYVDLAQQYHTALVPFLLDGVALDPALMQADGLHPTAAGEPRVLQNVWKALYPLLEKPVH</sequence>
<dbReference type="Proteomes" id="UP000029708">
    <property type="component" value="Unassembled WGS sequence"/>
</dbReference>
<feature type="domain" description="SGNH hydrolase-type esterase" evidence="2">
    <location>
        <begin position="34"/>
        <end position="193"/>
    </location>
</feature>
<reference evidence="4 6" key="2">
    <citation type="submission" date="2020-08" db="EMBL/GenBank/DDBJ databases">
        <title>Genomic Encyclopedia of Type Strains, Phase IV (KMG-IV): sequencing the most valuable type-strain genomes for metagenomic binning, comparative biology and taxonomic classification.</title>
        <authorList>
            <person name="Goeker M."/>
        </authorList>
    </citation>
    <scope>NUCLEOTIDE SEQUENCE [LARGE SCALE GENOMIC DNA]</scope>
    <source>
        <strain evidence="4 6">DSM 107085</strain>
    </source>
</reference>